<dbReference type="AlphaFoldDB" id="A0A0F9FSZ7"/>
<protein>
    <submittedName>
        <fullName evidence="1">Uncharacterized protein</fullName>
    </submittedName>
</protein>
<dbReference type="EMBL" id="LAZR01020326">
    <property type="protein sequence ID" value="KKL89298.1"/>
    <property type="molecule type" value="Genomic_DNA"/>
</dbReference>
<proteinExistence type="predicted"/>
<evidence type="ECO:0000313" key="1">
    <source>
        <dbReference type="EMBL" id="KKL89298.1"/>
    </source>
</evidence>
<accession>A0A0F9FSZ7</accession>
<sequence length="73" mass="8365">MTRSDLEISISIVLGERVDQALQSAAIGLPERLKMAALEAFDRQRIHREPVIARIREARLMLKNQGQFTFDNE</sequence>
<organism evidence="1">
    <name type="scientific">marine sediment metagenome</name>
    <dbReference type="NCBI Taxonomy" id="412755"/>
    <lineage>
        <taxon>unclassified sequences</taxon>
        <taxon>metagenomes</taxon>
        <taxon>ecological metagenomes</taxon>
    </lineage>
</organism>
<reference evidence="1" key="1">
    <citation type="journal article" date="2015" name="Nature">
        <title>Complex archaea that bridge the gap between prokaryotes and eukaryotes.</title>
        <authorList>
            <person name="Spang A."/>
            <person name="Saw J.H."/>
            <person name="Jorgensen S.L."/>
            <person name="Zaremba-Niedzwiedzka K."/>
            <person name="Martijn J."/>
            <person name="Lind A.E."/>
            <person name="van Eijk R."/>
            <person name="Schleper C."/>
            <person name="Guy L."/>
            <person name="Ettema T.J."/>
        </authorList>
    </citation>
    <scope>NUCLEOTIDE SEQUENCE</scope>
</reference>
<name>A0A0F9FSZ7_9ZZZZ</name>
<gene>
    <name evidence="1" type="ORF">LCGC14_1916160</name>
</gene>
<comment type="caution">
    <text evidence="1">The sequence shown here is derived from an EMBL/GenBank/DDBJ whole genome shotgun (WGS) entry which is preliminary data.</text>
</comment>